<feature type="transmembrane region" description="Helical" evidence="1">
    <location>
        <begin position="29"/>
        <end position="50"/>
    </location>
</feature>
<feature type="transmembrane region" description="Helical" evidence="1">
    <location>
        <begin position="87"/>
        <end position="106"/>
    </location>
</feature>
<comment type="caution">
    <text evidence="2">The sequence shown here is derived from an EMBL/GenBank/DDBJ whole genome shotgun (WGS) entry which is preliminary data.</text>
</comment>
<proteinExistence type="predicted"/>
<dbReference type="Gene3D" id="1.20.1720.10">
    <property type="entry name" value="Multidrug resistance protein D"/>
    <property type="match status" value="1"/>
</dbReference>
<evidence type="ECO:0000256" key="1">
    <source>
        <dbReference type="SAM" id="Phobius"/>
    </source>
</evidence>
<dbReference type="Proteomes" id="UP000578622">
    <property type="component" value="Unassembled WGS sequence"/>
</dbReference>
<keyword evidence="1" id="KW-0812">Transmembrane</keyword>
<organism evidence="2 3">
    <name type="scientific">Brucella intermedia</name>
    <dbReference type="NCBI Taxonomy" id="94625"/>
    <lineage>
        <taxon>Bacteria</taxon>
        <taxon>Pseudomonadati</taxon>
        <taxon>Pseudomonadota</taxon>
        <taxon>Alphaproteobacteria</taxon>
        <taxon>Hyphomicrobiales</taxon>
        <taxon>Brucellaceae</taxon>
        <taxon>Brucella/Ochrobactrum group</taxon>
        <taxon>Brucella</taxon>
    </lineage>
</organism>
<evidence type="ECO:0008006" key="4">
    <source>
        <dbReference type="Google" id="ProtNLM"/>
    </source>
</evidence>
<sequence length="114" mass="11607">MIGATFAAVGGAILLLAYREPDLTLYSISLVTFLFDMGMATPLGTAMTLGPFGPQAGLASSLLGFVQMACAAIATGLATVLTFPPVMALGVLQLGAGLIAFGLFMLHARATAQR</sequence>
<evidence type="ECO:0000313" key="3">
    <source>
        <dbReference type="Proteomes" id="UP000578622"/>
    </source>
</evidence>
<evidence type="ECO:0000313" key="2">
    <source>
        <dbReference type="EMBL" id="MBA8853365.1"/>
    </source>
</evidence>
<feature type="transmembrane region" description="Helical" evidence="1">
    <location>
        <begin position="62"/>
        <end position="81"/>
    </location>
</feature>
<reference evidence="2 3" key="1">
    <citation type="submission" date="2020-07" db="EMBL/GenBank/DDBJ databases">
        <title>Genomic Encyclopedia of Type Strains, Phase IV (KMG-V): Genome sequencing to study the core and pangenomes of soil and plant-associated prokaryotes.</title>
        <authorList>
            <person name="Whitman W."/>
        </authorList>
    </citation>
    <scope>NUCLEOTIDE SEQUENCE [LARGE SCALE GENOMIC DNA]</scope>
    <source>
        <strain evidence="2 3">RH4WT92</strain>
    </source>
</reference>
<keyword evidence="3" id="KW-1185">Reference proteome</keyword>
<name>A0ABR6AV65_9HYPH</name>
<dbReference type="RefSeq" id="WP_112669542.1">
    <property type="nucleotide sequence ID" value="NZ_JACGXG010000010.1"/>
</dbReference>
<keyword evidence="1" id="KW-0472">Membrane</keyword>
<protein>
    <recommendedName>
        <fullName evidence="4">Multidrug effflux MFS transporter</fullName>
    </recommendedName>
</protein>
<accession>A0ABR6AV65</accession>
<keyword evidence="1" id="KW-1133">Transmembrane helix</keyword>
<gene>
    <name evidence="2" type="ORF">FHW20_004345</name>
</gene>
<dbReference type="EMBL" id="JACGXG010000010">
    <property type="protein sequence ID" value="MBA8853365.1"/>
    <property type="molecule type" value="Genomic_DNA"/>
</dbReference>